<gene>
    <name evidence="1" type="ORF">ACFFLM_24595</name>
</gene>
<dbReference type="EMBL" id="JBHLYR010000081">
    <property type="protein sequence ID" value="MFB9995133.1"/>
    <property type="molecule type" value="Genomic_DNA"/>
</dbReference>
<reference evidence="1 2" key="1">
    <citation type="submission" date="2024-09" db="EMBL/GenBank/DDBJ databases">
        <authorList>
            <person name="Sun Q."/>
            <person name="Mori K."/>
        </authorList>
    </citation>
    <scope>NUCLEOTIDE SEQUENCE [LARGE SCALE GENOMIC DNA]</scope>
    <source>
        <strain evidence="1 2">JCM 13503</strain>
    </source>
</reference>
<organism evidence="1 2">
    <name type="scientific">Deinococcus oregonensis</name>
    <dbReference type="NCBI Taxonomy" id="1805970"/>
    <lineage>
        <taxon>Bacteria</taxon>
        <taxon>Thermotogati</taxon>
        <taxon>Deinococcota</taxon>
        <taxon>Deinococci</taxon>
        <taxon>Deinococcales</taxon>
        <taxon>Deinococcaceae</taxon>
        <taxon>Deinococcus</taxon>
    </lineage>
</organism>
<evidence type="ECO:0000313" key="2">
    <source>
        <dbReference type="Proteomes" id="UP001589733"/>
    </source>
</evidence>
<accession>A0ABV6B5U0</accession>
<dbReference type="Proteomes" id="UP001589733">
    <property type="component" value="Unassembled WGS sequence"/>
</dbReference>
<comment type="caution">
    <text evidence="1">The sequence shown here is derived from an EMBL/GenBank/DDBJ whole genome shotgun (WGS) entry which is preliminary data.</text>
</comment>
<protein>
    <submittedName>
        <fullName evidence="1">Uncharacterized protein</fullName>
    </submittedName>
</protein>
<proteinExistence type="predicted"/>
<evidence type="ECO:0000313" key="1">
    <source>
        <dbReference type="EMBL" id="MFB9995133.1"/>
    </source>
</evidence>
<name>A0ABV6B5U0_9DEIO</name>
<sequence length="88" mass="9589">MGEVGEGETGRAITNLEYAGTPDSAHLGRRLKAIQEGKSLASLVNERGGWASPKERALEYAVAVLTLAVRLRDPHAEIHLFHLRKSVD</sequence>
<keyword evidence="2" id="KW-1185">Reference proteome</keyword>
<dbReference type="RefSeq" id="WP_380016770.1">
    <property type="nucleotide sequence ID" value="NZ_JBHLYR010000081.1"/>
</dbReference>